<reference evidence="1" key="1">
    <citation type="submission" date="2019-08" db="EMBL/GenBank/DDBJ databases">
        <authorList>
            <person name="Kucharzyk K."/>
            <person name="Murdoch R.W."/>
            <person name="Higgins S."/>
            <person name="Loffler F."/>
        </authorList>
    </citation>
    <scope>NUCLEOTIDE SEQUENCE</scope>
</reference>
<gene>
    <name evidence="1" type="ORF">SDC9_57792</name>
</gene>
<comment type="caution">
    <text evidence="1">The sequence shown here is derived from an EMBL/GenBank/DDBJ whole genome shotgun (WGS) entry which is preliminary data.</text>
</comment>
<proteinExistence type="predicted"/>
<name>A0A644X6K4_9ZZZZ</name>
<accession>A0A644X6K4</accession>
<dbReference type="EMBL" id="VSSQ01001832">
    <property type="protein sequence ID" value="MPM11448.1"/>
    <property type="molecule type" value="Genomic_DNA"/>
</dbReference>
<protein>
    <submittedName>
        <fullName evidence="1">Uncharacterized protein</fullName>
    </submittedName>
</protein>
<dbReference type="AlphaFoldDB" id="A0A644X6K4"/>
<sequence length="111" mass="12749">MREDIKEAIDYLETVRNRWSFRGATSTSVMLWRVQELLRDLNGELTCISEEAPKRAMLDTEADLYDDNQIEDYFHDCDSAEGDECDNCALSDGCKGYYDGCYDAVNSNYES</sequence>
<organism evidence="1">
    <name type="scientific">bioreactor metagenome</name>
    <dbReference type="NCBI Taxonomy" id="1076179"/>
    <lineage>
        <taxon>unclassified sequences</taxon>
        <taxon>metagenomes</taxon>
        <taxon>ecological metagenomes</taxon>
    </lineage>
</organism>
<evidence type="ECO:0000313" key="1">
    <source>
        <dbReference type="EMBL" id="MPM11448.1"/>
    </source>
</evidence>